<evidence type="ECO:0000313" key="2">
    <source>
        <dbReference type="EMBL" id="MFD2142419.1"/>
    </source>
</evidence>
<organism evidence="2 3">
    <name type="scientific">Ancylobacter oerskovii</name>
    <dbReference type="NCBI Taxonomy" id="459519"/>
    <lineage>
        <taxon>Bacteria</taxon>
        <taxon>Pseudomonadati</taxon>
        <taxon>Pseudomonadota</taxon>
        <taxon>Alphaproteobacteria</taxon>
        <taxon>Hyphomicrobiales</taxon>
        <taxon>Xanthobacteraceae</taxon>
        <taxon>Ancylobacter</taxon>
    </lineage>
</organism>
<accession>A0ABW4Z1L9</accession>
<feature type="transmembrane region" description="Helical" evidence="1">
    <location>
        <begin position="21"/>
        <end position="43"/>
    </location>
</feature>
<protein>
    <submittedName>
        <fullName evidence="2">Uncharacterized protein</fullName>
    </submittedName>
</protein>
<dbReference type="RefSeq" id="WP_213353975.1">
    <property type="nucleotide sequence ID" value="NZ_JAHBGB010000037.1"/>
</dbReference>
<name>A0ABW4Z1L9_9HYPH</name>
<comment type="caution">
    <text evidence="2">The sequence shown here is derived from an EMBL/GenBank/DDBJ whole genome shotgun (WGS) entry which is preliminary data.</text>
</comment>
<evidence type="ECO:0000256" key="1">
    <source>
        <dbReference type="SAM" id="Phobius"/>
    </source>
</evidence>
<keyword evidence="1" id="KW-0812">Transmembrane</keyword>
<keyword evidence="1" id="KW-1133">Transmembrane helix</keyword>
<dbReference type="Proteomes" id="UP001597299">
    <property type="component" value="Unassembled WGS sequence"/>
</dbReference>
<keyword evidence="1" id="KW-0472">Membrane</keyword>
<gene>
    <name evidence="2" type="ORF">ACFSNC_18595</name>
</gene>
<keyword evidence="3" id="KW-1185">Reference proteome</keyword>
<dbReference type="EMBL" id="JBHUHD010000001">
    <property type="protein sequence ID" value="MFD2142419.1"/>
    <property type="molecule type" value="Genomic_DNA"/>
</dbReference>
<evidence type="ECO:0000313" key="3">
    <source>
        <dbReference type="Proteomes" id="UP001597299"/>
    </source>
</evidence>
<proteinExistence type="predicted"/>
<sequence>MKTDLRLRRRHQDHRLRGHALITHMALIFSAVFAVAMLLSRLAHP</sequence>
<reference evidence="3" key="1">
    <citation type="journal article" date="2019" name="Int. J. Syst. Evol. Microbiol.">
        <title>The Global Catalogue of Microorganisms (GCM) 10K type strain sequencing project: providing services to taxonomists for standard genome sequencing and annotation.</title>
        <authorList>
            <consortium name="The Broad Institute Genomics Platform"/>
            <consortium name="The Broad Institute Genome Sequencing Center for Infectious Disease"/>
            <person name="Wu L."/>
            <person name="Ma J."/>
        </authorList>
    </citation>
    <scope>NUCLEOTIDE SEQUENCE [LARGE SCALE GENOMIC DNA]</scope>
    <source>
        <strain evidence="3">CCM 7435</strain>
    </source>
</reference>